<dbReference type="SMART" id="SM00778">
    <property type="entry name" value="Prim_Zn_Ribbon"/>
    <property type="match status" value="1"/>
</dbReference>
<dbReference type="Pfam" id="PF08273">
    <property type="entry name" value="Zn_Ribbon_Prim"/>
    <property type="match status" value="1"/>
</dbReference>
<sequence length="316" mass="35374">MQPIFYQKDDVMPFTKGLWPDILRDVCGLRPETFNKKHQPCPSCGGKDRFRWTDKINEPGDGGAVCNACGNSDGIGWLMKLTGEPYSECVNIIGRYLGKQPQEYVIKKNRIASSDPGYSFSAAVDPEKCGFVLSRTLERAQSKLTRYEGLNGESYRVGVSTLPDGSEKLIHVEPCRLVGGDGPEMEEAVNLLLIDEDSGQQSFYGKRITYGSVVVTGQGDKAIYLVVDWVDAQHVHIATGQEVWTCFSPSNLEIVAYRYKGSREMRVACRPDDTETIYMADDRQLKVIIPKPGGFKSGMERKLYQPEDLLKNQHQN</sequence>
<gene>
    <name evidence="2" type="ORF">AAS23_gp30</name>
</gene>
<keyword evidence="2" id="KW-0378">Hydrolase</keyword>
<protein>
    <submittedName>
        <fullName evidence="2">DNA primase/helicase</fullName>
    </submittedName>
</protein>
<dbReference type="Proteomes" id="UP000288641">
    <property type="component" value="Segment"/>
</dbReference>
<keyword evidence="2" id="KW-0347">Helicase</keyword>
<proteinExistence type="predicted"/>
<dbReference type="GO" id="GO:0004386">
    <property type="term" value="F:helicase activity"/>
    <property type="evidence" value="ECO:0007669"/>
    <property type="project" value="UniProtKB-KW"/>
</dbReference>
<name>A0A3S9U7W8_9CAUD</name>
<evidence type="ECO:0000313" key="3">
    <source>
        <dbReference type="Proteomes" id="UP000288641"/>
    </source>
</evidence>
<reference evidence="2 3" key="1">
    <citation type="submission" date="2018-10" db="EMBL/GenBank/DDBJ databases">
        <title>Complete genome sequence of Pantoea phage vB_PagS_AAS23.</title>
        <authorList>
            <person name="Truncaite L."/>
            <person name="Simoliuniene M."/>
            <person name="Kazlauskas D."/>
            <person name="Meskys R."/>
            <person name="Simoliunas E."/>
        </authorList>
    </citation>
    <scope>NUCLEOTIDE SEQUENCE [LARGE SCALE GENOMIC DNA]</scope>
    <source>
        <strain evidence="2">AAS23</strain>
    </source>
</reference>
<keyword evidence="3" id="KW-1185">Reference proteome</keyword>
<evidence type="ECO:0000259" key="1">
    <source>
        <dbReference type="SMART" id="SM00778"/>
    </source>
</evidence>
<feature type="domain" description="DNA primase/helicase Gp4 N-terminal Bacteriophage T7-like" evidence="1">
    <location>
        <begin position="36"/>
        <end position="75"/>
    </location>
</feature>
<keyword evidence="2" id="KW-0067">ATP-binding</keyword>
<accession>A0A3S9U7W8</accession>
<dbReference type="InterPro" id="IPR013237">
    <property type="entry name" value="Phage_T7_Gp4_N"/>
</dbReference>
<dbReference type="GO" id="GO:0008270">
    <property type="term" value="F:zinc ion binding"/>
    <property type="evidence" value="ECO:0007669"/>
    <property type="project" value="InterPro"/>
</dbReference>
<dbReference type="EMBL" id="MK095606">
    <property type="protein sequence ID" value="AZS06343.1"/>
    <property type="molecule type" value="Genomic_DNA"/>
</dbReference>
<organism evidence="2 3">
    <name type="scientific">Pantoea phage vB_PagS_AAS23</name>
    <dbReference type="NCBI Taxonomy" id="2499073"/>
    <lineage>
        <taxon>Viruses</taxon>
        <taxon>Duplodnaviria</taxon>
        <taxon>Heunggongvirae</taxon>
        <taxon>Uroviricota</taxon>
        <taxon>Caudoviricetes</taxon>
        <taxon>Drexlerviridae</taxon>
        <taxon>Sauletekiovirus</taxon>
        <taxon>Sauletekiovirus AAS23</taxon>
    </lineage>
</organism>
<evidence type="ECO:0000313" key="2">
    <source>
        <dbReference type="EMBL" id="AZS06343.1"/>
    </source>
</evidence>
<dbReference type="SUPFAM" id="SSF57783">
    <property type="entry name" value="Zinc beta-ribbon"/>
    <property type="match status" value="1"/>
</dbReference>
<keyword evidence="2" id="KW-0547">Nucleotide-binding</keyword>